<dbReference type="GO" id="GO:0006397">
    <property type="term" value="P:mRNA processing"/>
    <property type="evidence" value="ECO:0007669"/>
    <property type="project" value="UniProtKB-KW"/>
</dbReference>
<evidence type="ECO:0000259" key="6">
    <source>
        <dbReference type="PROSITE" id="PS50128"/>
    </source>
</evidence>
<dbReference type="InterPro" id="IPR008942">
    <property type="entry name" value="ENTH_VHS"/>
</dbReference>
<dbReference type="InterPro" id="IPR000504">
    <property type="entry name" value="RRM_dom"/>
</dbReference>
<dbReference type="PROSITE" id="PS51391">
    <property type="entry name" value="CID"/>
    <property type="match status" value="1"/>
</dbReference>
<feature type="region of interest" description="Disordered" evidence="4">
    <location>
        <begin position="26"/>
        <end position="116"/>
    </location>
</feature>
<dbReference type="SMART" id="SM01115">
    <property type="entry name" value="cwf21"/>
    <property type="match status" value="1"/>
</dbReference>
<keyword evidence="2 3" id="KW-0694">RNA-binding</keyword>
<evidence type="ECO:0000259" key="7">
    <source>
        <dbReference type="PROSITE" id="PS51391"/>
    </source>
</evidence>
<dbReference type="GO" id="GO:0003723">
    <property type="term" value="F:RNA binding"/>
    <property type="evidence" value="ECO:0007669"/>
    <property type="project" value="UniProtKB-UniRule"/>
</dbReference>
<feature type="compositionally biased region" description="Acidic residues" evidence="4">
    <location>
        <begin position="767"/>
        <end position="778"/>
    </location>
</feature>
<dbReference type="Proteomes" id="UP001153076">
    <property type="component" value="Unassembled WGS sequence"/>
</dbReference>
<dbReference type="CDD" id="cd12223">
    <property type="entry name" value="RRM_SR140"/>
    <property type="match status" value="1"/>
</dbReference>
<dbReference type="InterPro" id="IPR051485">
    <property type="entry name" value="SR-CTD_assoc_factor"/>
</dbReference>
<dbReference type="SMART" id="SM00648">
    <property type="entry name" value="SWAP"/>
    <property type="match status" value="1"/>
</dbReference>
<dbReference type="SUPFAM" id="SSF109905">
    <property type="entry name" value="Surp module (SWAP domain)"/>
    <property type="match status" value="1"/>
</dbReference>
<dbReference type="Pfam" id="PF01805">
    <property type="entry name" value="Surp"/>
    <property type="match status" value="1"/>
</dbReference>
<dbReference type="Pfam" id="PF08312">
    <property type="entry name" value="cwf21"/>
    <property type="match status" value="1"/>
</dbReference>
<dbReference type="AlphaFoldDB" id="A0A9Q1JPZ1"/>
<evidence type="ECO:0000256" key="3">
    <source>
        <dbReference type="PROSITE-ProRule" id="PRU00176"/>
    </source>
</evidence>
<dbReference type="InterPro" id="IPR035979">
    <property type="entry name" value="RBD_domain_sf"/>
</dbReference>
<feature type="domain" description="CID" evidence="7">
    <location>
        <begin position="385"/>
        <end position="562"/>
    </location>
</feature>
<dbReference type="SMART" id="SM00582">
    <property type="entry name" value="RPR"/>
    <property type="match status" value="1"/>
</dbReference>
<evidence type="ECO:0000313" key="9">
    <source>
        <dbReference type="Proteomes" id="UP001153076"/>
    </source>
</evidence>
<reference evidence="8" key="1">
    <citation type="submission" date="2022-04" db="EMBL/GenBank/DDBJ databases">
        <title>Carnegiea gigantea Genome sequencing and assembly v2.</title>
        <authorList>
            <person name="Copetti D."/>
            <person name="Sanderson M.J."/>
            <person name="Burquez A."/>
            <person name="Wojciechowski M.F."/>
        </authorList>
    </citation>
    <scope>NUCLEOTIDE SEQUENCE</scope>
    <source>
        <strain evidence="8">SGP5-SGP5p</strain>
        <tissue evidence="8">Aerial part</tissue>
    </source>
</reference>
<dbReference type="PANTHER" id="PTHR23140:SF0">
    <property type="entry name" value="U2 SNRNP-ASSOCIATED SURP MOTIF-CONTAINING PROTEIN"/>
    <property type="match status" value="1"/>
</dbReference>
<dbReference type="PROSITE" id="PS50128">
    <property type="entry name" value="SURP"/>
    <property type="match status" value="1"/>
</dbReference>
<dbReference type="Gene3D" id="1.10.10.790">
    <property type="entry name" value="Surp module"/>
    <property type="match status" value="1"/>
</dbReference>
<dbReference type="InterPro" id="IPR006569">
    <property type="entry name" value="CID_dom"/>
</dbReference>
<dbReference type="Gene3D" id="6.10.140.420">
    <property type="match status" value="1"/>
</dbReference>
<feature type="region of interest" description="Disordered" evidence="4">
    <location>
        <begin position="666"/>
        <end position="799"/>
    </location>
</feature>
<gene>
    <name evidence="8" type="ORF">Cgig2_021058</name>
</gene>
<evidence type="ECO:0000256" key="1">
    <source>
        <dbReference type="ARBA" id="ARBA00022664"/>
    </source>
</evidence>
<dbReference type="InterPro" id="IPR047491">
    <property type="entry name" value="RRC1-like_cwf21"/>
</dbReference>
<dbReference type="GO" id="GO:0005634">
    <property type="term" value="C:nucleus"/>
    <property type="evidence" value="ECO:0007669"/>
    <property type="project" value="TreeGrafter"/>
</dbReference>
<dbReference type="InterPro" id="IPR000061">
    <property type="entry name" value="Surp"/>
</dbReference>
<proteinExistence type="predicted"/>
<feature type="domain" description="SURP motif" evidence="6">
    <location>
        <begin position="267"/>
        <end position="310"/>
    </location>
</feature>
<dbReference type="OrthoDB" id="377209at2759"/>
<evidence type="ECO:0000256" key="2">
    <source>
        <dbReference type="ARBA" id="ARBA00022884"/>
    </source>
</evidence>
<comment type="caution">
    <text evidence="8">The sequence shown here is derived from an EMBL/GenBank/DDBJ whole genome shotgun (WGS) entry which is preliminary data.</text>
</comment>
<dbReference type="InterPro" id="IPR035009">
    <property type="entry name" value="SR140_RRM"/>
</dbReference>
<dbReference type="InterPro" id="IPR035967">
    <property type="entry name" value="SWAP/Surp_sf"/>
</dbReference>
<dbReference type="InterPro" id="IPR013170">
    <property type="entry name" value="mRNA_splic_Cwf21_dom"/>
</dbReference>
<dbReference type="Gene3D" id="3.30.70.330">
    <property type="match status" value="1"/>
</dbReference>
<dbReference type="PANTHER" id="PTHR23140">
    <property type="entry name" value="RNA PROCESSING PROTEIN LD23810P"/>
    <property type="match status" value="1"/>
</dbReference>
<dbReference type="CDD" id="cd21371">
    <property type="entry name" value="cwf21_RRC1-like"/>
    <property type="match status" value="1"/>
</dbReference>
<keyword evidence="9" id="KW-1185">Reference proteome</keyword>
<dbReference type="EMBL" id="JAKOGI010000960">
    <property type="protein sequence ID" value="KAJ8428891.1"/>
    <property type="molecule type" value="Genomic_DNA"/>
</dbReference>
<accession>A0A9Q1JPZ1</accession>
<evidence type="ECO:0000313" key="8">
    <source>
        <dbReference type="EMBL" id="KAJ8428891.1"/>
    </source>
</evidence>
<feature type="compositionally biased region" description="Basic and acidic residues" evidence="4">
    <location>
        <begin position="33"/>
        <end position="98"/>
    </location>
</feature>
<dbReference type="SUPFAM" id="SSF54928">
    <property type="entry name" value="RNA-binding domain, RBD"/>
    <property type="match status" value="1"/>
</dbReference>
<organism evidence="8 9">
    <name type="scientific">Carnegiea gigantea</name>
    <dbReference type="NCBI Taxonomy" id="171969"/>
    <lineage>
        <taxon>Eukaryota</taxon>
        <taxon>Viridiplantae</taxon>
        <taxon>Streptophyta</taxon>
        <taxon>Embryophyta</taxon>
        <taxon>Tracheophyta</taxon>
        <taxon>Spermatophyta</taxon>
        <taxon>Magnoliopsida</taxon>
        <taxon>eudicotyledons</taxon>
        <taxon>Gunneridae</taxon>
        <taxon>Pentapetalae</taxon>
        <taxon>Caryophyllales</taxon>
        <taxon>Cactineae</taxon>
        <taxon>Cactaceae</taxon>
        <taxon>Cactoideae</taxon>
        <taxon>Echinocereeae</taxon>
        <taxon>Carnegiea</taxon>
    </lineage>
</organism>
<dbReference type="SMART" id="SM00360">
    <property type="entry name" value="RRM"/>
    <property type="match status" value="1"/>
</dbReference>
<dbReference type="Pfam" id="PF00076">
    <property type="entry name" value="RRM_1"/>
    <property type="match status" value="1"/>
</dbReference>
<protein>
    <submittedName>
        <fullName evidence="8">Uncharacterized protein</fullName>
    </submittedName>
</protein>
<feature type="domain" description="RRM" evidence="5">
    <location>
        <begin position="119"/>
        <end position="200"/>
    </location>
</feature>
<sequence>MPGVRLVITSGISLVFSGLRYVPSFLPPPMASKSREPESEEPRDKSKEKEKGRMRNIDNFMEELKHEQEMREKRNQERERHRDGRHEEHPTPFTRFDELPDEFDASGRGSFDDGDPQTTNLYVGNLSPKVDENFLLRTFGRFGPIASVKIMWPRTEEERRRQRNCGFVAFMNRADAQAAKDEMQGVVVYEYELKIGWGKSVALPSQALPAPPPGHMAIRSKEGGTVILSGSGTPVPPVPSQNSELVLTPNVPDITVVSPEDRHLRHVIDTMALYVLDGGCAFEQAIMERGRGNPLFSFLFELGSKEHMYYVWRLYSFAQGDTLQRWRTEPFIMITGSGRWVPPPLPTAKSPDLEKESGSTYAAGRSRVKFFFSLLVQRVEPERTLTDAQRDEFEDMLRALTLERSFERLASPFPSASLTTNEIGFQTSFLSNISFFDISPQTKVRSRSVAEGGLWIVEVLTESLTLKETPIPTKVARLMLVSDILHNSSAPVKNASAYRTKFEATLPDIMESFNDLYRSITGRITAEALKERVLKVLQVWSDWFLFSDSYVNGLRATFLRPSISGVIPFHSISGDAPEQEEKLGAEVMSDVNKANQDAALAMGKGAAMKELLSLPLPELERRCRHNGLSLVGGREMMVARLLYLGEAEKQRGIELEEDLKYAQAHSTSGRYGSAQREGNAEMDAAGSSTWNHYGDDRGRSQVQGSTPLPLALPIPQPELKPFSKKEKAEPVLPASKWAREDDESDDEPKQGSRGLGLGYSSSGSENAADDPDNAEGIEDAANTGSVNPPENSMNEEQRQKLRRLEVALMEYRESLEEQNIKSPEEIERKVAAYRKRLESEYGLSDSSENASRSKFFSSLNII</sequence>
<feature type="compositionally biased region" description="Polar residues" evidence="4">
    <location>
        <begin position="782"/>
        <end position="794"/>
    </location>
</feature>
<dbReference type="Gene3D" id="1.25.40.90">
    <property type="match status" value="1"/>
</dbReference>
<dbReference type="PROSITE" id="PS50102">
    <property type="entry name" value="RRM"/>
    <property type="match status" value="1"/>
</dbReference>
<evidence type="ECO:0000259" key="5">
    <source>
        <dbReference type="PROSITE" id="PS50102"/>
    </source>
</evidence>
<name>A0A9Q1JPZ1_9CARY</name>
<dbReference type="InterPro" id="IPR012677">
    <property type="entry name" value="Nucleotide-bd_a/b_plait_sf"/>
</dbReference>
<evidence type="ECO:0000256" key="4">
    <source>
        <dbReference type="SAM" id="MobiDB-lite"/>
    </source>
</evidence>
<keyword evidence="1" id="KW-0507">mRNA processing</keyword>